<dbReference type="GO" id="GO:0032259">
    <property type="term" value="P:methylation"/>
    <property type="evidence" value="ECO:0007669"/>
    <property type="project" value="UniProtKB-KW"/>
</dbReference>
<dbReference type="SUPFAM" id="SSF46767">
    <property type="entry name" value="Methylated DNA-protein cysteine methyltransferase, C-terminal domain"/>
    <property type="match status" value="1"/>
</dbReference>
<reference evidence="3 4" key="1">
    <citation type="submission" date="2018-05" db="EMBL/GenBank/DDBJ databases">
        <title>Leucothrix arctica sp. nov., isolated from Arctic seawater.</title>
        <authorList>
            <person name="Choi A."/>
            <person name="Baek K."/>
        </authorList>
    </citation>
    <scope>NUCLEOTIDE SEQUENCE [LARGE SCALE GENOMIC DNA]</scope>
    <source>
        <strain evidence="3 4">JCM 18388</strain>
    </source>
</reference>
<keyword evidence="3" id="KW-0808">Transferase</keyword>
<evidence type="ECO:0000256" key="1">
    <source>
        <dbReference type="ARBA" id="ARBA00022763"/>
    </source>
</evidence>
<evidence type="ECO:0000313" key="3">
    <source>
        <dbReference type="EMBL" id="PWQ94975.1"/>
    </source>
</evidence>
<organism evidence="3 4">
    <name type="scientific">Leucothrix pacifica</name>
    <dbReference type="NCBI Taxonomy" id="1247513"/>
    <lineage>
        <taxon>Bacteria</taxon>
        <taxon>Pseudomonadati</taxon>
        <taxon>Pseudomonadota</taxon>
        <taxon>Gammaproteobacteria</taxon>
        <taxon>Thiotrichales</taxon>
        <taxon>Thiotrichaceae</taxon>
        <taxon>Leucothrix</taxon>
    </lineage>
</organism>
<evidence type="ECO:0000313" key="4">
    <source>
        <dbReference type="Proteomes" id="UP000245539"/>
    </source>
</evidence>
<dbReference type="InterPro" id="IPR052520">
    <property type="entry name" value="ATL_DNA_repair"/>
</dbReference>
<name>A0A317C8I3_9GAMM</name>
<keyword evidence="1" id="KW-0227">DNA damage</keyword>
<sequence>MFQAKFDTAIWDVVSSIPYGQFMSYGQVAKAAGYPRHARMVSRAMSRSDKKLPWHRVIKSDGTLAFPADSDYYQQQKASLMSEGVVLLNGKVIPPDNDEPEDLDALIWGADSL</sequence>
<feature type="domain" description="Methylated-DNA-[protein]-cysteine S-methyltransferase DNA binding" evidence="2">
    <location>
        <begin position="6"/>
        <end position="85"/>
    </location>
</feature>
<dbReference type="Pfam" id="PF01035">
    <property type="entry name" value="DNA_binding_1"/>
    <property type="match status" value="1"/>
</dbReference>
<dbReference type="GO" id="GO:0006281">
    <property type="term" value="P:DNA repair"/>
    <property type="evidence" value="ECO:0007669"/>
    <property type="project" value="InterPro"/>
</dbReference>
<dbReference type="AlphaFoldDB" id="A0A317C8I3"/>
<dbReference type="NCBIfam" id="TIGR00589">
    <property type="entry name" value="ogt"/>
    <property type="match status" value="1"/>
</dbReference>
<dbReference type="InterPro" id="IPR014048">
    <property type="entry name" value="MethylDNA_cys_MeTrfase_DNA-bd"/>
</dbReference>
<keyword evidence="3" id="KW-0489">Methyltransferase</keyword>
<evidence type="ECO:0000259" key="2">
    <source>
        <dbReference type="Pfam" id="PF01035"/>
    </source>
</evidence>
<dbReference type="CDD" id="cd06445">
    <property type="entry name" value="ATase"/>
    <property type="match status" value="1"/>
</dbReference>
<dbReference type="EMBL" id="QGKM01000052">
    <property type="protein sequence ID" value="PWQ94975.1"/>
    <property type="molecule type" value="Genomic_DNA"/>
</dbReference>
<gene>
    <name evidence="3" type="ORF">DKW60_15945</name>
</gene>
<keyword evidence="4" id="KW-1185">Reference proteome</keyword>
<dbReference type="PANTHER" id="PTHR42942:SF1">
    <property type="entry name" value="ALKYLTRANSFERASE-LIKE PROTEIN 1"/>
    <property type="match status" value="1"/>
</dbReference>
<dbReference type="GO" id="GO:0008168">
    <property type="term" value="F:methyltransferase activity"/>
    <property type="evidence" value="ECO:0007669"/>
    <property type="project" value="UniProtKB-KW"/>
</dbReference>
<dbReference type="Proteomes" id="UP000245539">
    <property type="component" value="Unassembled WGS sequence"/>
</dbReference>
<dbReference type="PANTHER" id="PTHR42942">
    <property type="entry name" value="6-O-METHYLGUANINE DNA METHYLTRANSFERASE"/>
    <property type="match status" value="1"/>
</dbReference>
<dbReference type="Gene3D" id="1.10.10.10">
    <property type="entry name" value="Winged helix-like DNA-binding domain superfamily/Winged helix DNA-binding domain"/>
    <property type="match status" value="1"/>
</dbReference>
<comment type="caution">
    <text evidence="3">The sequence shown here is derived from an EMBL/GenBank/DDBJ whole genome shotgun (WGS) entry which is preliminary data.</text>
</comment>
<dbReference type="InterPro" id="IPR036217">
    <property type="entry name" value="MethylDNA_cys_MeTrfase_DNAb"/>
</dbReference>
<dbReference type="OrthoDB" id="9132167at2"/>
<accession>A0A317C8I3</accession>
<dbReference type="InterPro" id="IPR036388">
    <property type="entry name" value="WH-like_DNA-bd_sf"/>
</dbReference>
<proteinExistence type="predicted"/>
<protein>
    <submittedName>
        <fullName evidence="3">Cysteine methyltransferase</fullName>
    </submittedName>
</protein>